<feature type="region of interest" description="Disordered" evidence="1">
    <location>
        <begin position="100"/>
        <end position="130"/>
    </location>
</feature>
<dbReference type="GO" id="GO:0015666">
    <property type="term" value="F:restriction endodeoxyribonuclease activity"/>
    <property type="evidence" value="ECO:0007669"/>
    <property type="project" value="TreeGrafter"/>
</dbReference>
<evidence type="ECO:0000259" key="2">
    <source>
        <dbReference type="Pfam" id="PF04471"/>
    </source>
</evidence>
<feature type="compositionally biased region" description="Basic and acidic residues" evidence="1">
    <location>
        <begin position="102"/>
        <end position="130"/>
    </location>
</feature>
<dbReference type="REBASE" id="13294">
    <property type="entry name" value="FalAORFMrrP"/>
</dbReference>
<evidence type="ECO:0000313" key="3">
    <source>
        <dbReference type="EMBL" id="CAJ61969.1"/>
    </source>
</evidence>
<protein>
    <recommendedName>
        <fullName evidence="2">Restriction endonuclease type IV Mrr domain-containing protein</fullName>
    </recommendedName>
</protein>
<dbReference type="Pfam" id="PF04471">
    <property type="entry name" value="Mrr_cat"/>
    <property type="match status" value="1"/>
</dbReference>
<name>Q0RKI9_FRAAA</name>
<sequence>MAAEAEKLSAEVDAQVQALNALLNGANLTPFSFGSLRRETWIPAFDLSRFGPPTPVPDWVAFAPPGPPRGLAAMLGGRARYEQELDEAQGRYQEAVATAQRAEADRQERIRRARGDHQRRADRERAEAARHNQQVELFEAAYRAGDTDAVEDFVAQILDRSSYPAGFPKGRRLAYRPEPREIWIEFDLPTNEIVPHERGFRYVKTRRTIDTLARADRDRKALYASVVAQTALRHLREIFETTPRSLVDSVALNGHVRTRDPGTGQPAYPCLITFSVTREIYEGLDFDHLKPVDCLKYLKAIVSPHPYDVEAVTPIVDFDLSRYKFIDDFDAAAELDSRPDLLAMDPFTFEHLIRQLFEKVGMTGWAKTTQGSRDDGVDVVVTDANPITGGVCVIQAKLYKRVVPAEAVRALWGSMDDQNATKGILVTSSWFGPASREFVAKRAGRIRLIEGGELKALLEEHLNKKVRIALPKPPPTRSGPTI</sequence>
<keyword evidence="4" id="KW-1185">Reference proteome</keyword>
<organism evidence="3 4">
    <name type="scientific">Frankia alni (strain DSM 45986 / CECT 9034 / ACN14a)</name>
    <dbReference type="NCBI Taxonomy" id="326424"/>
    <lineage>
        <taxon>Bacteria</taxon>
        <taxon>Bacillati</taxon>
        <taxon>Actinomycetota</taxon>
        <taxon>Actinomycetes</taxon>
        <taxon>Frankiales</taxon>
        <taxon>Frankiaceae</taxon>
        <taxon>Frankia</taxon>
    </lineage>
</organism>
<dbReference type="AlphaFoldDB" id="Q0RKI9"/>
<dbReference type="Proteomes" id="UP000000657">
    <property type="component" value="Chromosome"/>
</dbReference>
<dbReference type="KEGG" id="fal:FRAAL3325"/>
<accession>Q0RKI9</accession>
<dbReference type="SUPFAM" id="SSF52980">
    <property type="entry name" value="Restriction endonuclease-like"/>
    <property type="match status" value="1"/>
</dbReference>
<feature type="domain" description="Restriction endonuclease type IV Mrr" evidence="2">
    <location>
        <begin position="342"/>
        <end position="458"/>
    </location>
</feature>
<dbReference type="InterPro" id="IPR011335">
    <property type="entry name" value="Restrct_endonuc-II-like"/>
</dbReference>
<proteinExistence type="predicted"/>
<dbReference type="GO" id="GO:0003677">
    <property type="term" value="F:DNA binding"/>
    <property type="evidence" value="ECO:0007669"/>
    <property type="project" value="InterPro"/>
</dbReference>
<dbReference type="InterPro" id="IPR007560">
    <property type="entry name" value="Restrct_endonuc_IV_Mrr"/>
</dbReference>
<dbReference type="STRING" id="326424.FRAAL3325"/>
<dbReference type="PANTHER" id="PTHR30015:SF7">
    <property type="entry name" value="TYPE IV METHYL-DIRECTED RESTRICTION ENZYME ECOKMRR"/>
    <property type="match status" value="1"/>
</dbReference>
<dbReference type="eggNOG" id="COG1787">
    <property type="taxonomic scope" value="Bacteria"/>
</dbReference>
<dbReference type="InterPro" id="IPR052906">
    <property type="entry name" value="Type_IV_Methyl-Rstrct_Enzyme"/>
</dbReference>
<gene>
    <name evidence="3" type="ordered locus">FRAAL3325</name>
</gene>
<dbReference type="GO" id="GO:0009307">
    <property type="term" value="P:DNA restriction-modification system"/>
    <property type="evidence" value="ECO:0007669"/>
    <property type="project" value="InterPro"/>
</dbReference>
<dbReference type="EMBL" id="CT573213">
    <property type="protein sequence ID" value="CAJ61969.1"/>
    <property type="molecule type" value="Genomic_DNA"/>
</dbReference>
<dbReference type="PANTHER" id="PTHR30015">
    <property type="entry name" value="MRR RESTRICTION SYSTEM PROTEIN"/>
    <property type="match status" value="1"/>
</dbReference>
<reference evidence="3 4" key="1">
    <citation type="journal article" date="2007" name="Genome Res.">
        <title>Genome characteristics of facultatively symbiotic Frankia sp. strains reflect host range and host plant biogeography.</title>
        <authorList>
            <person name="Normand P."/>
            <person name="Lapierre P."/>
            <person name="Tisa L.S."/>
            <person name="Gogarten J.P."/>
            <person name="Alloisio N."/>
            <person name="Bagnarol E."/>
            <person name="Bassi C.A."/>
            <person name="Berry A.M."/>
            <person name="Bickhart D.M."/>
            <person name="Choisne N."/>
            <person name="Couloux A."/>
            <person name="Cournoyer B."/>
            <person name="Cruveiller S."/>
            <person name="Daubin V."/>
            <person name="Demange N."/>
            <person name="Francino M.P."/>
            <person name="Goltsman E."/>
            <person name="Huang Y."/>
            <person name="Kopp O.R."/>
            <person name="Labarre L."/>
            <person name="Lapidus A."/>
            <person name="Lavire C."/>
            <person name="Marechal J."/>
            <person name="Martinez M."/>
            <person name="Mastronunzio J.E."/>
            <person name="Mullin B.C."/>
            <person name="Niemann J."/>
            <person name="Pujic P."/>
            <person name="Rawnsley T."/>
            <person name="Rouy Z."/>
            <person name="Schenowitz C."/>
            <person name="Sellstedt A."/>
            <person name="Tavares F."/>
            <person name="Tomkins J.P."/>
            <person name="Vallenet D."/>
            <person name="Valverde C."/>
            <person name="Wall L.G."/>
            <person name="Wang Y."/>
            <person name="Medigue C."/>
            <person name="Benson D.R."/>
        </authorList>
    </citation>
    <scope>NUCLEOTIDE SEQUENCE [LARGE SCALE GENOMIC DNA]</scope>
    <source>
        <strain evidence="4">DSM 45986 / CECT 9034 / ACN14a</strain>
    </source>
</reference>
<dbReference type="Gene3D" id="3.40.1350.10">
    <property type="match status" value="1"/>
</dbReference>
<evidence type="ECO:0000313" key="4">
    <source>
        <dbReference type="Proteomes" id="UP000000657"/>
    </source>
</evidence>
<evidence type="ECO:0000256" key="1">
    <source>
        <dbReference type="SAM" id="MobiDB-lite"/>
    </source>
</evidence>
<dbReference type="HOGENOM" id="CLU_032125_1_1_11"/>
<dbReference type="InterPro" id="IPR011856">
    <property type="entry name" value="tRNA_endonuc-like_dom_sf"/>
</dbReference>